<dbReference type="InterPro" id="IPR036157">
    <property type="entry name" value="dUTPase-like_sf"/>
</dbReference>
<accession>A0ABY7SN26</accession>
<reference evidence="7 8" key="1">
    <citation type="submission" date="2021-01" db="EMBL/GenBank/DDBJ databases">
        <title>Biogeographic distribution of Paracoccus.</title>
        <authorList>
            <person name="Hollensteiner J."/>
            <person name="Leineberger J."/>
            <person name="Brinkhoff T."/>
            <person name="Daniel R."/>
        </authorList>
    </citation>
    <scope>NUCLEOTIDE SEQUENCE [LARGE SCALE GENOMIC DNA]</scope>
    <source>
        <strain evidence="7 8">KCTC 22803</strain>
    </source>
</reference>
<dbReference type="InterPro" id="IPR029054">
    <property type="entry name" value="dUTPase-like"/>
</dbReference>
<feature type="binding site" evidence="5">
    <location>
        <position position="88"/>
    </location>
    <ligand>
        <name>substrate</name>
    </ligand>
</feature>
<keyword evidence="8" id="KW-1185">Reference proteome</keyword>
<feature type="domain" description="dUTPase-like" evidence="6">
    <location>
        <begin position="18"/>
        <end position="154"/>
    </location>
</feature>
<evidence type="ECO:0000313" key="8">
    <source>
        <dbReference type="Proteomes" id="UP001219349"/>
    </source>
</evidence>
<keyword evidence="5" id="KW-0479">Metal-binding</keyword>
<organism evidence="7 8">
    <name type="scientific">Paracoccus fistulariae</name>
    <dbReference type="NCBI Taxonomy" id="658446"/>
    <lineage>
        <taxon>Bacteria</taxon>
        <taxon>Pseudomonadati</taxon>
        <taxon>Pseudomonadota</taxon>
        <taxon>Alphaproteobacteria</taxon>
        <taxon>Rhodobacterales</taxon>
        <taxon>Paracoccaceae</taxon>
        <taxon>Paracoccus</taxon>
    </lineage>
</organism>
<keyword evidence="3 5" id="KW-0546">Nucleotide metabolism</keyword>
<evidence type="ECO:0000256" key="4">
    <source>
        <dbReference type="ARBA" id="ARBA00047686"/>
    </source>
</evidence>
<dbReference type="HAMAP" id="MF_00116">
    <property type="entry name" value="dUTPase_bact"/>
    <property type="match status" value="1"/>
</dbReference>
<dbReference type="NCBIfam" id="TIGR00576">
    <property type="entry name" value="dut"/>
    <property type="match status" value="1"/>
</dbReference>
<dbReference type="EMBL" id="CP067136">
    <property type="protein sequence ID" value="WCR08398.1"/>
    <property type="molecule type" value="Genomic_DNA"/>
</dbReference>
<dbReference type="CDD" id="cd07557">
    <property type="entry name" value="trimeric_dUTPase"/>
    <property type="match status" value="1"/>
</dbReference>
<dbReference type="Gene3D" id="2.70.40.10">
    <property type="match status" value="1"/>
</dbReference>
<evidence type="ECO:0000256" key="2">
    <source>
        <dbReference type="ARBA" id="ARBA00022801"/>
    </source>
</evidence>
<sequence length="156" mass="16479">MPHPRIRLMRLPDADATVDLPSYATPGAAGADIRANLPQEARADGILLAPGQRALIPTGLAMEIPEEWEVQIRPRSGLALKHGITLANSPGTIDCDYRGPLGVILINLGDQPHRIAHGERIAQMVVAPAPQAQFDEVAEIGDTRRGAGGFGSTGRG</sequence>
<dbReference type="RefSeq" id="WP_271883252.1">
    <property type="nucleotide sequence ID" value="NZ_CP067136.1"/>
</dbReference>
<dbReference type="Pfam" id="PF00692">
    <property type="entry name" value="dUTPase"/>
    <property type="match status" value="1"/>
</dbReference>
<comment type="function">
    <text evidence="5">This enzyme is involved in nucleotide metabolism: it produces dUMP, the immediate precursor of thymidine nucleotides and it decreases the intracellular concentration of dUTP so that uracil cannot be incorporated into DNA.</text>
</comment>
<comment type="similarity">
    <text evidence="1 5">Belongs to the dUTPase family.</text>
</comment>
<dbReference type="SUPFAM" id="SSF51283">
    <property type="entry name" value="dUTPase-like"/>
    <property type="match status" value="1"/>
</dbReference>
<feature type="binding site" evidence="5">
    <location>
        <begin position="92"/>
        <end position="94"/>
    </location>
    <ligand>
        <name>substrate</name>
    </ligand>
</feature>
<dbReference type="GO" id="GO:0004170">
    <property type="term" value="F:dUTP diphosphatase activity"/>
    <property type="evidence" value="ECO:0007669"/>
    <property type="project" value="UniProtKB-EC"/>
</dbReference>
<dbReference type="InterPro" id="IPR008181">
    <property type="entry name" value="dUTPase"/>
</dbReference>
<dbReference type="NCBIfam" id="NF001862">
    <property type="entry name" value="PRK00601.1"/>
    <property type="match status" value="1"/>
</dbReference>
<proteinExistence type="inferred from homology"/>
<comment type="pathway">
    <text evidence="5">Pyrimidine metabolism; dUMP biosynthesis; dUMP from dCTP (dUTP route): step 2/2.</text>
</comment>
<evidence type="ECO:0000256" key="5">
    <source>
        <dbReference type="HAMAP-Rule" id="MF_00116"/>
    </source>
</evidence>
<evidence type="ECO:0000256" key="3">
    <source>
        <dbReference type="ARBA" id="ARBA00023080"/>
    </source>
</evidence>
<comment type="cofactor">
    <cofactor evidence="5">
        <name>Mg(2+)</name>
        <dbReference type="ChEBI" id="CHEBI:18420"/>
    </cofactor>
</comment>
<keyword evidence="2 5" id="KW-0378">Hydrolase</keyword>
<name>A0ABY7SN26_9RHOB</name>
<keyword evidence="5" id="KW-0460">Magnesium</keyword>
<dbReference type="EC" id="3.6.1.23" evidence="5"/>
<comment type="catalytic activity">
    <reaction evidence="4 5">
        <text>dUTP + H2O = dUMP + diphosphate + H(+)</text>
        <dbReference type="Rhea" id="RHEA:10248"/>
        <dbReference type="ChEBI" id="CHEBI:15377"/>
        <dbReference type="ChEBI" id="CHEBI:15378"/>
        <dbReference type="ChEBI" id="CHEBI:33019"/>
        <dbReference type="ChEBI" id="CHEBI:61555"/>
        <dbReference type="ChEBI" id="CHEBI:246422"/>
        <dbReference type="EC" id="3.6.1.23"/>
    </reaction>
</comment>
<evidence type="ECO:0000259" key="6">
    <source>
        <dbReference type="Pfam" id="PF00692"/>
    </source>
</evidence>
<feature type="binding site" evidence="5">
    <location>
        <begin position="75"/>
        <end position="77"/>
    </location>
    <ligand>
        <name>substrate</name>
    </ligand>
</feature>
<dbReference type="InterPro" id="IPR033704">
    <property type="entry name" value="dUTPase_trimeric"/>
</dbReference>
<comment type="caution">
    <text evidence="5">Lacks conserved residue(s) required for the propagation of feature annotation.</text>
</comment>
<dbReference type="PANTHER" id="PTHR11241">
    <property type="entry name" value="DEOXYURIDINE 5'-TRIPHOSPHATE NUCLEOTIDOHYDROLASE"/>
    <property type="match status" value="1"/>
</dbReference>
<evidence type="ECO:0000313" key="7">
    <source>
        <dbReference type="EMBL" id="WCR08398.1"/>
    </source>
</evidence>
<dbReference type="Proteomes" id="UP001219349">
    <property type="component" value="Chromosome"/>
</dbReference>
<gene>
    <name evidence="5 7" type="primary">dut</name>
    <name evidence="7" type="ORF">JHX87_06165</name>
</gene>
<evidence type="ECO:0000256" key="1">
    <source>
        <dbReference type="ARBA" id="ARBA00006581"/>
    </source>
</evidence>
<dbReference type="PANTHER" id="PTHR11241:SF0">
    <property type="entry name" value="DEOXYURIDINE 5'-TRIPHOSPHATE NUCLEOTIDOHYDROLASE"/>
    <property type="match status" value="1"/>
</dbReference>
<protein>
    <recommendedName>
        <fullName evidence="5">Deoxyuridine 5'-triphosphate nucleotidohydrolase</fullName>
        <shortName evidence="5">dUTPase</shortName>
        <ecNumber evidence="5">3.6.1.23</ecNumber>
    </recommendedName>
    <alternativeName>
        <fullName evidence="5">dUTP pyrophosphatase</fullName>
    </alternativeName>
</protein>